<comment type="caution">
    <text evidence="1">The sequence shown here is derived from an EMBL/GenBank/DDBJ whole genome shotgun (WGS) entry which is preliminary data.</text>
</comment>
<evidence type="ECO:0000313" key="1">
    <source>
        <dbReference type="EMBL" id="PUE55743.1"/>
    </source>
</evidence>
<protein>
    <submittedName>
        <fullName evidence="1">Uncharacterized protein</fullName>
    </submittedName>
</protein>
<evidence type="ECO:0000313" key="2">
    <source>
        <dbReference type="Proteomes" id="UP000250790"/>
    </source>
</evidence>
<accession>A0A315ED89</accession>
<dbReference type="RefSeq" id="WP_108311733.1">
    <property type="nucleotide sequence ID" value="NZ_NESN01000001.1"/>
</dbReference>
<keyword evidence="2" id="KW-1185">Reference proteome</keyword>
<gene>
    <name evidence="1" type="ORF">B9Z37_04180</name>
</gene>
<dbReference type="OrthoDB" id="583261at2"/>
<sequence length="148" mass="15214">MIDETMQLQGAMTLIVRRASGDIETVHKDNIIVNVGFDFIADAIGKSASRPSVMGFIALGTGTTAAAASQSALVSELDRNAATYAHTVGTKAFSFTADFPAGDGTGAITEAGVFNAASGGIMLDRVVFPVVNKGADDSLTAVFTFTMS</sequence>
<reference evidence="1 2" key="1">
    <citation type="submission" date="2017-04" db="EMBL/GenBank/DDBJ databases">
        <title>Unexpected and diverse lifestyles within the genus Limnohabitans.</title>
        <authorList>
            <person name="Kasalicky V."/>
            <person name="Mehrshad M."/>
            <person name="Andrei S.-A."/>
            <person name="Salcher M."/>
            <person name="Kratochvilova H."/>
            <person name="Simek K."/>
            <person name="Ghai R."/>
        </authorList>
    </citation>
    <scope>NUCLEOTIDE SEQUENCE [LARGE SCALE GENOMIC DNA]</scope>
    <source>
        <strain evidence="1 2">II-B4</strain>
    </source>
</reference>
<dbReference type="EMBL" id="NESN01000001">
    <property type="protein sequence ID" value="PUE55743.1"/>
    <property type="molecule type" value="Genomic_DNA"/>
</dbReference>
<name>A0A315ED89_9BURK</name>
<proteinExistence type="predicted"/>
<dbReference type="AlphaFoldDB" id="A0A315ED89"/>
<organism evidence="1 2">
    <name type="scientific">Limnohabitans parvus II-B4</name>
    <dbReference type="NCBI Taxonomy" id="1293052"/>
    <lineage>
        <taxon>Bacteria</taxon>
        <taxon>Pseudomonadati</taxon>
        <taxon>Pseudomonadota</taxon>
        <taxon>Betaproteobacteria</taxon>
        <taxon>Burkholderiales</taxon>
        <taxon>Comamonadaceae</taxon>
        <taxon>Limnohabitans</taxon>
    </lineage>
</organism>
<dbReference type="Proteomes" id="UP000250790">
    <property type="component" value="Unassembled WGS sequence"/>
</dbReference>